<evidence type="ECO:0000256" key="1">
    <source>
        <dbReference type="ARBA" id="ARBA00005010"/>
    </source>
</evidence>
<feature type="domain" description="Siroheme biosynthesis protein Met8 C-terminal" evidence="7">
    <location>
        <begin position="161"/>
        <end position="231"/>
    </location>
</feature>
<evidence type="ECO:0000256" key="4">
    <source>
        <dbReference type="ARBA" id="ARBA00023027"/>
    </source>
</evidence>
<dbReference type="Proteomes" id="UP000076798">
    <property type="component" value="Unassembled WGS sequence"/>
</dbReference>
<dbReference type="STRING" id="1314776.A0A166GU25"/>
<evidence type="ECO:0000313" key="10">
    <source>
        <dbReference type="Proteomes" id="UP000076798"/>
    </source>
</evidence>
<dbReference type="InterPro" id="IPR006367">
    <property type="entry name" value="Sirohaem_synthase_N"/>
</dbReference>
<evidence type="ECO:0000256" key="6">
    <source>
        <dbReference type="ARBA" id="ARBA00047561"/>
    </source>
</evidence>
<name>A0A166GU25_9AGAM</name>
<dbReference type="NCBIfam" id="TIGR01470">
    <property type="entry name" value="cysG_Nterm"/>
    <property type="match status" value="1"/>
</dbReference>
<keyword evidence="10" id="KW-1185">Reference proteome</keyword>
<keyword evidence="3" id="KW-0560">Oxidoreductase</keyword>
<dbReference type="InterPro" id="IPR028161">
    <property type="entry name" value="Met8-like"/>
</dbReference>
<dbReference type="SUPFAM" id="SSF51735">
    <property type="entry name" value="NAD(P)-binding Rossmann-fold domains"/>
    <property type="match status" value="1"/>
</dbReference>
<accession>A0A166GU25</accession>
<dbReference type="UniPathway" id="UPA00262">
    <property type="reaction ID" value="UER00222"/>
</dbReference>
<keyword evidence="4" id="KW-0520">NAD</keyword>
<dbReference type="Gene3D" id="3.40.50.720">
    <property type="entry name" value="NAD(P)-binding Rossmann-like Domain"/>
    <property type="match status" value="1"/>
</dbReference>
<protein>
    <recommendedName>
        <fullName evidence="2">precorrin-2 dehydrogenase</fullName>
        <ecNumber evidence="2">1.3.1.76</ecNumber>
    </recommendedName>
</protein>
<dbReference type="InterPro" id="IPR036291">
    <property type="entry name" value="NAD(P)-bd_dom_sf"/>
</dbReference>
<reference evidence="9 10" key="1">
    <citation type="journal article" date="2016" name="Mol. Biol. Evol.">
        <title>Comparative Genomics of Early-Diverging Mushroom-Forming Fungi Provides Insights into the Origins of Lignocellulose Decay Capabilities.</title>
        <authorList>
            <person name="Nagy L.G."/>
            <person name="Riley R."/>
            <person name="Tritt A."/>
            <person name="Adam C."/>
            <person name="Daum C."/>
            <person name="Floudas D."/>
            <person name="Sun H."/>
            <person name="Yadav J.S."/>
            <person name="Pangilinan J."/>
            <person name="Larsson K.H."/>
            <person name="Matsuura K."/>
            <person name="Barry K."/>
            <person name="Labutti K."/>
            <person name="Kuo R."/>
            <person name="Ohm R.A."/>
            <person name="Bhattacharya S.S."/>
            <person name="Shirouzu T."/>
            <person name="Yoshinaga Y."/>
            <person name="Martin F.M."/>
            <person name="Grigoriev I.V."/>
            <person name="Hibbett D.S."/>
        </authorList>
    </citation>
    <scope>NUCLEOTIDE SEQUENCE [LARGE SCALE GENOMIC DNA]</scope>
    <source>
        <strain evidence="9 10">HHB10207 ss-3</strain>
    </source>
</reference>
<organism evidence="9 10">
    <name type="scientific">Sistotremastrum suecicum HHB10207 ss-3</name>
    <dbReference type="NCBI Taxonomy" id="1314776"/>
    <lineage>
        <taxon>Eukaryota</taxon>
        <taxon>Fungi</taxon>
        <taxon>Dikarya</taxon>
        <taxon>Basidiomycota</taxon>
        <taxon>Agaricomycotina</taxon>
        <taxon>Agaricomycetes</taxon>
        <taxon>Sistotremastrales</taxon>
        <taxon>Sistotremastraceae</taxon>
        <taxon>Sistotremastrum</taxon>
    </lineage>
</organism>
<evidence type="ECO:0000259" key="7">
    <source>
        <dbReference type="Pfam" id="PF14823"/>
    </source>
</evidence>
<sequence length="243" mass="26853">MTTPTKPVTSGSLLIAWQLRDKNVLIVGGGEVAAGRLEIVLGADARVTLIAPSEDLHKTIREIVDTNDRVTYHDRLFEGPEDLVGVDMALTAIDDVEESRRICEMARTRHIPINCADIPPSCDFYFGSQIRRGPLQILVSTDGNGPKIAHLIRRRIENVLPDDVEQTVLNVGRLRAKLRKRAPGVGGMLGKRRMGWMIKVSTQWSLEELAALDDLMMEKLLDEGWEKNAVPNDQAQALAASNA</sequence>
<evidence type="ECO:0000313" key="9">
    <source>
        <dbReference type="EMBL" id="KZT42011.1"/>
    </source>
</evidence>
<dbReference type="Pfam" id="PF14823">
    <property type="entry name" value="Sirohm_synth_C"/>
    <property type="match status" value="1"/>
</dbReference>
<evidence type="ECO:0000256" key="3">
    <source>
        <dbReference type="ARBA" id="ARBA00023002"/>
    </source>
</evidence>
<feature type="domain" description="Siroheme synthase central" evidence="8">
    <location>
        <begin position="132"/>
        <end position="158"/>
    </location>
</feature>
<dbReference type="PANTHER" id="PTHR35330">
    <property type="entry name" value="SIROHEME BIOSYNTHESIS PROTEIN MET8"/>
    <property type="match status" value="1"/>
</dbReference>
<dbReference type="GO" id="GO:0004325">
    <property type="term" value="F:ferrochelatase activity"/>
    <property type="evidence" value="ECO:0007669"/>
    <property type="project" value="InterPro"/>
</dbReference>
<proteinExistence type="predicted"/>
<comment type="pathway">
    <text evidence="1">Porphyrin-containing compound metabolism; siroheme biosynthesis; sirohydrochlorin from precorrin-2: step 1/1.</text>
</comment>
<gene>
    <name evidence="9" type="ORF">SISSUDRAFT_1069574</name>
</gene>
<dbReference type="Gene3D" id="3.30.160.110">
    <property type="entry name" value="Siroheme synthase, domain 2"/>
    <property type="match status" value="1"/>
</dbReference>
<dbReference type="Pfam" id="PF14824">
    <property type="entry name" value="Sirohm_synth_M"/>
    <property type="match status" value="1"/>
</dbReference>
<dbReference type="GO" id="GO:0043115">
    <property type="term" value="F:precorrin-2 dehydrogenase activity"/>
    <property type="evidence" value="ECO:0007669"/>
    <property type="project" value="UniProtKB-EC"/>
</dbReference>
<dbReference type="InterPro" id="IPR028281">
    <property type="entry name" value="Sirohaem_synthase_central"/>
</dbReference>
<dbReference type="AlphaFoldDB" id="A0A166GU25"/>
<evidence type="ECO:0000259" key="8">
    <source>
        <dbReference type="Pfam" id="PF14824"/>
    </source>
</evidence>
<dbReference type="Pfam" id="PF13241">
    <property type="entry name" value="NAD_binding_7"/>
    <property type="match status" value="1"/>
</dbReference>
<dbReference type="Gene3D" id="1.10.3280.10">
    <property type="entry name" value="Siroheme synthase, domain 3"/>
    <property type="match status" value="1"/>
</dbReference>
<dbReference type="SUPFAM" id="SSF75615">
    <property type="entry name" value="Siroheme synthase middle domains-like"/>
    <property type="match status" value="1"/>
</dbReference>
<dbReference type="GO" id="GO:0019354">
    <property type="term" value="P:siroheme biosynthetic process"/>
    <property type="evidence" value="ECO:0007669"/>
    <property type="project" value="UniProtKB-UniPathway"/>
</dbReference>
<evidence type="ECO:0000256" key="5">
    <source>
        <dbReference type="ARBA" id="ARBA00023244"/>
    </source>
</evidence>
<dbReference type="EC" id="1.3.1.76" evidence="2"/>
<evidence type="ECO:0000256" key="2">
    <source>
        <dbReference type="ARBA" id="ARBA00012400"/>
    </source>
</evidence>
<comment type="catalytic activity">
    <reaction evidence="6">
        <text>precorrin-2 + NAD(+) = sirohydrochlorin + NADH + 2 H(+)</text>
        <dbReference type="Rhea" id="RHEA:15613"/>
        <dbReference type="ChEBI" id="CHEBI:15378"/>
        <dbReference type="ChEBI" id="CHEBI:57540"/>
        <dbReference type="ChEBI" id="CHEBI:57945"/>
        <dbReference type="ChEBI" id="CHEBI:58351"/>
        <dbReference type="ChEBI" id="CHEBI:58827"/>
        <dbReference type="EC" id="1.3.1.76"/>
    </reaction>
</comment>
<dbReference type="OrthoDB" id="1721126at2759"/>
<dbReference type="PANTHER" id="PTHR35330:SF1">
    <property type="entry name" value="SIROHEME BIOSYNTHESIS PROTEIN MET8"/>
    <property type="match status" value="1"/>
</dbReference>
<dbReference type="EMBL" id="KV428016">
    <property type="protein sequence ID" value="KZT42011.1"/>
    <property type="molecule type" value="Genomic_DNA"/>
</dbReference>
<dbReference type="InterPro" id="IPR028162">
    <property type="entry name" value="Met8_C"/>
</dbReference>
<keyword evidence="5" id="KW-0627">Porphyrin biosynthesis</keyword>